<keyword evidence="2" id="KW-1185">Reference proteome</keyword>
<evidence type="ECO:0000313" key="1">
    <source>
        <dbReference type="EMBL" id="MCM2563730.1"/>
    </source>
</evidence>
<proteinExistence type="predicted"/>
<sequence length="140" mass="15150">MPKRTAAPANFNIDRDIPVGKAILLVDNLGVTQERDGTLAVVCVRGRIDSATSVQFEAELDIVFADPPDALIIDLTDLNYMSSAGLRVLLVVAKRARAEERPLILCNLAPGIREVFDISGFSTIFEIAATRAEAEARVRG</sequence>
<protein>
    <submittedName>
        <fullName evidence="1">STAS domain-containing protein</fullName>
    </submittedName>
</protein>
<comment type="caution">
    <text evidence="1">The sequence shown here is derived from an EMBL/GenBank/DDBJ whole genome shotgun (WGS) entry which is preliminary data.</text>
</comment>
<gene>
    <name evidence="1" type="ORF">M8744_16390</name>
</gene>
<dbReference type="EMBL" id="JAMQGO010000016">
    <property type="protein sequence ID" value="MCM2563730.1"/>
    <property type="molecule type" value="Genomic_DNA"/>
</dbReference>
<name>A0ACC6A051_9RHOB</name>
<reference evidence="1" key="1">
    <citation type="submission" date="2022-06" db="EMBL/GenBank/DDBJ databases">
        <title>Lutimaribacter sp. EGI FJ00013, a novel bacterium isolated from a salt lake sediment enrichment.</title>
        <authorList>
            <person name="Gao L."/>
            <person name="Fang B.-Z."/>
            <person name="Li W.-J."/>
        </authorList>
    </citation>
    <scope>NUCLEOTIDE SEQUENCE</scope>
    <source>
        <strain evidence="1">EGI FJ00013</strain>
    </source>
</reference>
<accession>A0ACC6A051</accession>
<evidence type="ECO:0000313" key="2">
    <source>
        <dbReference type="Proteomes" id="UP001203036"/>
    </source>
</evidence>
<dbReference type="Proteomes" id="UP001203036">
    <property type="component" value="Unassembled WGS sequence"/>
</dbReference>
<organism evidence="1 2">
    <name type="scientific">Lutimaribacter degradans</name>
    <dbReference type="NCBI Taxonomy" id="2945989"/>
    <lineage>
        <taxon>Bacteria</taxon>
        <taxon>Pseudomonadati</taxon>
        <taxon>Pseudomonadota</taxon>
        <taxon>Alphaproteobacteria</taxon>
        <taxon>Rhodobacterales</taxon>
        <taxon>Roseobacteraceae</taxon>
        <taxon>Lutimaribacter</taxon>
    </lineage>
</organism>